<proteinExistence type="inferred from homology"/>
<dbReference type="GO" id="GO:0042393">
    <property type="term" value="F:histone binding"/>
    <property type="evidence" value="ECO:0007669"/>
    <property type="project" value="UniProtKB-UniRule"/>
</dbReference>
<dbReference type="Proteomes" id="UP001237642">
    <property type="component" value="Unassembled WGS sequence"/>
</dbReference>
<dbReference type="GO" id="GO:0003712">
    <property type="term" value="F:transcription coregulator activity"/>
    <property type="evidence" value="ECO:0007669"/>
    <property type="project" value="TreeGrafter"/>
</dbReference>
<dbReference type="PANTHER" id="PTHR12321:SF98">
    <property type="entry name" value="PHD FINGER PROTEIN ALFIN-LIKE 5"/>
    <property type="match status" value="1"/>
</dbReference>
<keyword evidence="1" id="KW-0863">Zinc-finger</keyword>
<keyword evidence="5" id="KW-1185">Reference proteome</keyword>
<keyword evidence="1" id="KW-0539">Nucleus</keyword>
<dbReference type="AlphaFoldDB" id="A0AAD8M5E4"/>
<dbReference type="GO" id="GO:0008270">
    <property type="term" value="F:zinc ion binding"/>
    <property type="evidence" value="ECO:0007669"/>
    <property type="project" value="UniProtKB-KW"/>
</dbReference>
<evidence type="ECO:0000313" key="4">
    <source>
        <dbReference type="EMBL" id="KAK1362805.1"/>
    </source>
</evidence>
<evidence type="ECO:0000256" key="1">
    <source>
        <dbReference type="RuleBase" id="RU369089"/>
    </source>
</evidence>
<dbReference type="Pfam" id="PF12165">
    <property type="entry name" value="Alfin"/>
    <property type="match status" value="1"/>
</dbReference>
<dbReference type="PANTHER" id="PTHR12321">
    <property type="entry name" value="CPG BINDING PROTEIN"/>
    <property type="match status" value="1"/>
</dbReference>
<keyword evidence="1" id="KW-0862">Zinc</keyword>
<gene>
    <name evidence="4" type="ORF">POM88_038366</name>
</gene>
<reference evidence="4" key="1">
    <citation type="submission" date="2023-02" db="EMBL/GenBank/DDBJ databases">
        <title>Genome of toxic invasive species Heracleum sosnowskyi carries increased number of genes despite the absence of recent whole-genome duplications.</title>
        <authorList>
            <person name="Schelkunov M."/>
            <person name="Shtratnikova V."/>
            <person name="Makarenko M."/>
            <person name="Klepikova A."/>
            <person name="Omelchenko D."/>
            <person name="Novikova G."/>
            <person name="Obukhova E."/>
            <person name="Bogdanov V."/>
            <person name="Penin A."/>
            <person name="Logacheva M."/>
        </authorList>
    </citation>
    <scope>NUCLEOTIDE SEQUENCE</scope>
    <source>
        <strain evidence="4">Hsosn_3</strain>
        <tissue evidence="4">Leaf</tissue>
    </source>
</reference>
<comment type="subcellular location">
    <subcellularLocation>
        <location evidence="1">Nucleus</location>
    </subcellularLocation>
</comment>
<comment type="function">
    <text evidence="1">Histone-binding component that specifically recognizes H3 tails trimethylated on 'Lys-4' (H3K4me3), which mark transcription start sites of virtually all active genes.</text>
</comment>
<sequence length="207" mass="23957">MASTAAAPERNVVSRACNVEDIFNDFEARRAGLLKALTHDVDEFYEQCHPYHLNMRLYGLPNRSWELKVPEEDDWELLEIPAPTIGINFARPDSMHERMWLHLIAIHSDSWLLAVAFYYAAKSGFDLSDRERLHNMINDVPTLSEIVRSEAPVNNQASFEVTTEDEEDGSEDEAVREEDEVDQKDSKQEYHICEACNKNYKISDHWL</sequence>
<feature type="compositionally biased region" description="Acidic residues" evidence="2">
    <location>
        <begin position="162"/>
        <end position="182"/>
    </location>
</feature>
<feature type="region of interest" description="Disordered" evidence="2">
    <location>
        <begin position="154"/>
        <end position="188"/>
    </location>
</feature>
<keyword evidence="1" id="KW-0156">Chromatin regulator</keyword>
<keyword evidence="1" id="KW-0804">Transcription</keyword>
<evidence type="ECO:0000259" key="3">
    <source>
        <dbReference type="Pfam" id="PF12165"/>
    </source>
</evidence>
<dbReference type="InterPro" id="IPR021998">
    <property type="entry name" value="Alfin_N"/>
</dbReference>
<evidence type="ECO:0000313" key="5">
    <source>
        <dbReference type="Proteomes" id="UP001237642"/>
    </source>
</evidence>
<comment type="domain">
    <text evidence="1">The PHD-type zinc finger mediates the binding to H3K4me3.</text>
</comment>
<comment type="caution">
    <text evidence="4">The sequence shown here is derived from an EMBL/GenBank/DDBJ whole genome shotgun (WGS) entry which is preliminary data.</text>
</comment>
<accession>A0AAD8M5E4</accession>
<organism evidence="4 5">
    <name type="scientific">Heracleum sosnowskyi</name>
    <dbReference type="NCBI Taxonomy" id="360622"/>
    <lineage>
        <taxon>Eukaryota</taxon>
        <taxon>Viridiplantae</taxon>
        <taxon>Streptophyta</taxon>
        <taxon>Embryophyta</taxon>
        <taxon>Tracheophyta</taxon>
        <taxon>Spermatophyta</taxon>
        <taxon>Magnoliopsida</taxon>
        <taxon>eudicotyledons</taxon>
        <taxon>Gunneridae</taxon>
        <taxon>Pentapetalae</taxon>
        <taxon>asterids</taxon>
        <taxon>campanulids</taxon>
        <taxon>Apiales</taxon>
        <taxon>Apiaceae</taxon>
        <taxon>Apioideae</taxon>
        <taxon>apioid superclade</taxon>
        <taxon>Tordylieae</taxon>
        <taxon>Tordyliinae</taxon>
        <taxon>Heracleum</taxon>
    </lineage>
</organism>
<comment type="subunit">
    <text evidence="1">Interacts with H3K4me3 and to a lesser extent with H3K4me2.</text>
</comment>
<name>A0AAD8M5E4_9APIA</name>
<dbReference type="GO" id="GO:0000976">
    <property type="term" value="F:transcription cis-regulatory region binding"/>
    <property type="evidence" value="ECO:0007669"/>
    <property type="project" value="TreeGrafter"/>
</dbReference>
<protein>
    <recommendedName>
        <fullName evidence="1">PHD finger protein ALFIN-LIKE</fullName>
    </recommendedName>
</protein>
<dbReference type="GO" id="GO:0006355">
    <property type="term" value="P:regulation of DNA-templated transcription"/>
    <property type="evidence" value="ECO:0007669"/>
    <property type="project" value="UniProtKB-UniRule"/>
</dbReference>
<comment type="similarity">
    <text evidence="1">Belongs to the Alfin family.</text>
</comment>
<dbReference type="GO" id="GO:0005634">
    <property type="term" value="C:nucleus"/>
    <property type="evidence" value="ECO:0007669"/>
    <property type="project" value="UniProtKB-SubCell"/>
</dbReference>
<evidence type="ECO:0000256" key="2">
    <source>
        <dbReference type="SAM" id="MobiDB-lite"/>
    </source>
</evidence>
<dbReference type="InterPro" id="IPR045104">
    <property type="entry name" value="Alfin"/>
</dbReference>
<dbReference type="GO" id="GO:0006325">
    <property type="term" value="P:chromatin organization"/>
    <property type="evidence" value="ECO:0007669"/>
    <property type="project" value="UniProtKB-UniRule"/>
</dbReference>
<dbReference type="EMBL" id="JAUIZM010000009">
    <property type="protein sequence ID" value="KAK1362805.1"/>
    <property type="molecule type" value="Genomic_DNA"/>
</dbReference>
<keyword evidence="1" id="KW-0805">Transcription regulation</keyword>
<feature type="domain" description="Alfin N-terminal" evidence="3">
    <location>
        <begin position="19"/>
        <end position="148"/>
    </location>
</feature>
<keyword evidence="1" id="KW-0479">Metal-binding</keyword>
<reference evidence="4" key="2">
    <citation type="submission" date="2023-05" db="EMBL/GenBank/DDBJ databases">
        <authorList>
            <person name="Schelkunov M.I."/>
        </authorList>
    </citation>
    <scope>NUCLEOTIDE SEQUENCE</scope>
    <source>
        <strain evidence="4">Hsosn_3</strain>
        <tissue evidence="4">Leaf</tissue>
    </source>
</reference>